<name>A0A1S1NDQ3_9MYCO</name>
<gene>
    <name evidence="2" type="ORF">BKN37_13070</name>
    <name evidence="3" type="ORF">C1Y40_02504</name>
</gene>
<sequence length="99" mass="11477">MSSRRDGSGTAAFGVLLIVAILWWLRWFILAAVVITVVVLTTRWVLREYAKHRDAERARLDAIRRRAEIENAQVLRGDPAGFFGQYPLPDPELIPRWYR</sequence>
<feature type="transmembrane region" description="Helical" evidence="1">
    <location>
        <begin position="7"/>
        <end position="23"/>
    </location>
</feature>
<evidence type="ECO:0000313" key="4">
    <source>
        <dbReference type="Proteomes" id="UP000179734"/>
    </source>
</evidence>
<keyword evidence="1" id="KW-0472">Membrane</keyword>
<dbReference type="EMBL" id="PPEA01000357">
    <property type="protein sequence ID" value="PQM47316.1"/>
    <property type="molecule type" value="Genomic_DNA"/>
</dbReference>
<proteinExistence type="predicted"/>
<feature type="transmembrane region" description="Helical" evidence="1">
    <location>
        <begin position="29"/>
        <end position="46"/>
    </location>
</feature>
<dbReference type="Proteomes" id="UP000179734">
    <property type="component" value="Unassembled WGS sequence"/>
</dbReference>
<evidence type="ECO:0000256" key="1">
    <source>
        <dbReference type="SAM" id="Phobius"/>
    </source>
</evidence>
<evidence type="ECO:0000313" key="3">
    <source>
        <dbReference type="EMBL" id="PQM47316.1"/>
    </source>
</evidence>
<dbReference type="EMBL" id="MLQM01000061">
    <property type="protein sequence ID" value="OHV03806.1"/>
    <property type="molecule type" value="Genomic_DNA"/>
</dbReference>
<reference evidence="3" key="3">
    <citation type="submission" date="2018-01" db="EMBL/GenBank/DDBJ databases">
        <authorList>
            <person name="Gaut B.S."/>
            <person name="Morton B.R."/>
            <person name="Clegg M.T."/>
            <person name="Duvall M.R."/>
        </authorList>
    </citation>
    <scope>NUCLEOTIDE SEQUENCE</scope>
    <source>
        <strain evidence="3">ATCC BAA-2683</strain>
    </source>
</reference>
<evidence type="ECO:0000313" key="5">
    <source>
        <dbReference type="Proteomes" id="UP000238296"/>
    </source>
</evidence>
<keyword evidence="1" id="KW-1133">Transmembrane helix</keyword>
<keyword evidence="4" id="KW-1185">Reference proteome</keyword>
<evidence type="ECO:0000313" key="2">
    <source>
        <dbReference type="EMBL" id="OHV03806.1"/>
    </source>
</evidence>
<organism evidence="2 4">
    <name type="scientific">Mycobacterium talmoniae</name>
    <dbReference type="NCBI Taxonomy" id="1858794"/>
    <lineage>
        <taxon>Bacteria</taxon>
        <taxon>Bacillati</taxon>
        <taxon>Actinomycetota</taxon>
        <taxon>Actinomycetes</taxon>
        <taxon>Mycobacteriales</taxon>
        <taxon>Mycobacteriaceae</taxon>
        <taxon>Mycobacterium</taxon>
    </lineage>
</organism>
<protein>
    <submittedName>
        <fullName evidence="2">Uncharacterized protein</fullName>
    </submittedName>
</protein>
<dbReference type="Proteomes" id="UP000238296">
    <property type="component" value="Unassembled WGS sequence"/>
</dbReference>
<dbReference type="RefSeq" id="WP_071026445.1">
    <property type="nucleotide sequence ID" value="NZ_MLQM01000061.1"/>
</dbReference>
<reference evidence="3 5" key="2">
    <citation type="journal article" date="2017" name="Int. J. Syst. Evol. Microbiol.">
        <title>Mycobacterium talmoniae sp. nov., a slowly growing mycobacterium isolated from human respiratory samples.</title>
        <authorList>
            <person name="Davidson R.M."/>
            <person name="DeGroote M.A."/>
            <person name="Marola J.L."/>
            <person name="Buss S."/>
            <person name="Jones V."/>
            <person name="McNeil M.R."/>
            <person name="Freifeld A.G."/>
            <person name="Elaine Epperson L."/>
            <person name="Hasan N.A."/>
            <person name="Jackson M."/>
            <person name="Iwen P.C."/>
            <person name="Salfinger M."/>
            <person name="Strong M."/>
        </authorList>
    </citation>
    <scope>NUCLEOTIDE SEQUENCE [LARGE SCALE GENOMIC DNA]</scope>
    <source>
        <strain evidence="3 5">ATCC BAA-2683</strain>
    </source>
</reference>
<accession>A0A1S1NDQ3</accession>
<comment type="caution">
    <text evidence="2">The sequence shown here is derived from an EMBL/GenBank/DDBJ whole genome shotgun (WGS) entry which is preliminary data.</text>
</comment>
<dbReference type="AlphaFoldDB" id="A0A1S1NDQ3"/>
<reference evidence="2 4" key="1">
    <citation type="submission" date="2016-10" db="EMBL/GenBank/DDBJ databases">
        <title>Genome sequence of Mycobacterium talmonii.</title>
        <authorList>
            <person name="Greninger A.L."/>
            <person name="Elliott B."/>
            <person name="Vasireddy S."/>
            <person name="Vasireddy R."/>
        </authorList>
    </citation>
    <scope>NUCLEOTIDE SEQUENCE [LARGE SCALE GENOMIC DNA]</scope>
    <source>
        <strain evidence="2">MO-5499</strain>
        <strain evidence="4">NE-TNMC-100812</strain>
    </source>
</reference>
<keyword evidence="1" id="KW-0812">Transmembrane</keyword>